<dbReference type="SUPFAM" id="SSF55347">
    <property type="entry name" value="Glyceraldehyde-3-phosphate dehydrogenase-like, C-terminal domain"/>
    <property type="match status" value="1"/>
</dbReference>
<dbReference type="RefSeq" id="WP_148072010.1">
    <property type="nucleotide sequence ID" value="NZ_CP042913.1"/>
</dbReference>
<feature type="domain" description="Gfo/Idh/MocA-like oxidoreductase bacterial type C-terminal" evidence="3">
    <location>
        <begin position="189"/>
        <end position="416"/>
    </location>
</feature>
<dbReference type="PANTHER" id="PTHR43818">
    <property type="entry name" value="BCDNA.GH03377"/>
    <property type="match status" value="1"/>
</dbReference>
<gene>
    <name evidence="4" type="primary">ydgJ_3</name>
    <name evidence="4" type="ORF">Pr1d_04720</name>
</gene>
<dbReference type="InterPro" id="IPR050463">
    <property type="entry name" value="Gfo/Idh/MocA_oxidrdct_glycsds"/>
</dbReference>
<dbReference type="EMBL" id="CP042913">
    <property type="protein sequence ID" value="QEG33211.1"/>
    <property type="molecule type" value="Genomic_DNA"/>
</dbReference>
<dbReference type="GO" id="GO:0016491">
    <property type="term" value="F:oxidoreductase activity"/>
    <property type="evidence" value="ECO:0007669"/>
    <property type="project" value="UniProtKB-KW"/>
</dbReference>
<dbReference type="InterPro" id="IPR036291">
    <property type="entry name" value="NAD(P)-bd_dom_sf"/>
</dbReference>
<dbReference type="InterPro" id="IPR019546">
    <property type="entry name" value="TAT_signal_bac_arc"/>
</dbReference>
<evidence type="ECO:0000259" key="3">
    <source>
        <dbReference type="Pfam" id="PF19051"/>
    </source>
</evidence>
<dbReference type="Pfam" id="PF19051">
    <property type="entry name" value="GFO_IDH_MocA_C2"/>
    <property type="match status" value="1"/>
</dbReference>
<dbReference type="SUPFAM" id="SSF51735">
    <property type="entry name" value="NAD(P)-binding Rossmann-fold domains"/>
    <property type="match status" value="1"/>
</dbReference>
<dbReference type="InterPro" id="IPR006311">
    <property type="entry name" value="TAT_signal"/>
</dbReference>
<feature type="compositionally biased region" description="Polar residues" evidence="1">
    <location>
        <begin position="393"/>
        <end position="410"/>
    </location>
</feature>
<organism evidence="4 5">
    <name type="scientific">Bythopirellula goksoeyrii</name>
    <dbReference type="NCBI Taxonomy" id="1400387"/>
    <lineage>
        <taxon>Bacteria</taxon>
        <taxon>Pseudomonadati</taxon>
        <taxon>Planctomycetota</taxon>
        <taxon>Planctomycetia</taxon>
        <taxon>Pirellulales</taxon>
        <taxon>Lacipirellulaceae</taxon>
        <taxon>Bythopirellula</taxon>
    </lineage>
</organism>
<dbReference type="Proteomes" id="UP000323917">
    <property type="component" value="Chromosome"/>
</dbReference>
<keyword evidence="4" id="KW-0560">Oxidoreductase</keyword>
<feature type="region of interest" description="Disordered" evidence="1">
    <location>
        <begin position="392"/>
        <end position="426"/>
    </location>
</feature>
<reference evidence="4 5" key="1">
    <citation type="submission" date="2019-08" db="EMBL/GenBank/DDBJ databases">
        <title>Deep-cultivation of Planctomycetes and their phenomic and genomic characterization uncovers novel biology.</title>
        <authorList>
            <person name="Wiegand S."/>
            <person name="Jogler M."/>
            <person name="Boedeker C."/>
            <person name="Pinto D."/>
            <person name="Vollmers J."/>
            <person name="Rivas-Marin E."/>
            <person name="Kohn T."/>
            <person name="Peeters S.H."/>
            <person name="Heuer A."/>
            <person name="Rast P."/>
            <person name="Oberbeckmann S."/>
            <person name="Bunk B."/>
            <person name="Jeske O."/>
            <person name="Meyerdierks A."/>
            <person name="Storesund J.E."/>
            <person name="Kallscheuer N."/>
            <person name="Luecker S."/>
            <person name="Lage O.M."/>
            <person name="Pohl T."/>
            <person name="Merkel B.J."/>
            <person name="Hornburger P."/>
            <person name="Mueller R.-W."/>
            <person name="Bruemmer F."/>
            <person name="Labrenz M."/>
            <person name="Spormann A.M."/>
            <person name="Op den Camp H."/>
            <person name="Overmann J."/>
            <person name="Amann R."/>
            <person name="Jetten M.S.M."/>
            <person name="Mascher T."/>
            <person name="Medema M.H."/>
            <person name="Devos D.P."/>
            <person name="Kaster A.-K."/>
            <person name="Ovreas L."/>
            <person name="Rohde M."/>
            <person name="Galperin M.Y."/>
            <person name="Jogler C."/>
        </authorList>
    </citation>
    <scope>NUCLEOTIDE SEQUENCE [LARGE SCALE GENOMIC DNA]</scope>
    <source>
        <strain evidence="4 5">Pr1d</strain>
    </source>
</reference>
<dbReference type="InterPro" id="IPR000683">
    <property type="entry name" value="Gfo/Idh/MocA-like_OxRdtase_N"/>
</dbReference>
<dbReference type="PROSITE" id="PS51318">
    <property type="entry name" value="TAT"/>
    <property type="match status" value="1"/>
</dbReference>
<protein>
    <submittedName>
        <fullName evidence="4">Putative oxidoreductase YdgJ</fullName>
        <ecNumber evidence="4">1.-.-.-</ecNumber>
    </submittedName>
</protein>
<dbReference type="Gene3D" id="3.30.360.10">
    <property type="entry name" value="Dihydrodipicolinate Reductase, domain 2"/>
    <property type="match status" value="1"/>
</dbReference>
<evidence type="ECO:0000313" key="4">
    <source>
        <dbReference type="EMBL" id="QEG33211.1"/>
    </source>
</evidence>
<feature type="domain" description="Gfo/Idh/MocA-like oxidoreductase N-terminal" evidence="2">
    <location>
        <begin position="55"/>
        <end position="147"/>
    </location>
</feature>
<dbReference type="PANTHER" id="PTHR43818:SF5">
    <property type="entry name" value="OXIDOREDUCTASE FAMILY PROTEIN"/>
    <property type="match status" value="1"/>
</dbReference>
<dbReference type="EC" id="1.-.-.-" evidence="4"/>
<dbReference type="Pfam" id="PF01408">
    <property type="entry name" value="GFO_IDH_MocA"/>
    <property type="match status" value="1"/>
</dbReference>
<dbReference type="KEGG" id="bgok:Pr1d_04720"/>
<evidence type="ECO:0000259" key="2">
    <source>
        <dbReference type="Pfam" id="PF01408"/>
    </source>
</evidence>
<dbReference type="NCBIfam" id="TIGR01409">
    <property type="entry name" value="TAT_signal_seq"/>
    <property type="match status" value="1"/>
</dbReference>
<name>A0A5B9QFU8_9BACT</name>
<accession>A0A5B9QFU8</accession>
<evidence type="ECO:0000256" key="1">
    <source>
        <dbReference type="SAM" id="MobiDB-lite"/>
    </source>
</evidence>
<keyword evidence="5" id="KW-1185">Reference proteome</keyword>
<sequence>MPNSTRRSFLKKVGIGAAVAGLAPRLDAAGANDRVRWGLIGCGQRGRWFFEGADYVCDPDQRRLAIAAEASGVDSKHAVTDLRRILDDPTIDAVVIAAPDHWHAPAAILACEAGKHVYVEKPCSHNFREAQLLLKAARDNNVVVQHGTQQRSTPFTIEAIQRLHEGVIGDVLVAKAWNIQHRDNIGFAEPTSAPPEVDYDLWVGPAEMVPFQTNRFHSDWHWWYNFGTGDIGNDGAHEIDYARWGLGIDALPSKVVALGGKYFYDDAQQFPDTATCVFEYAGKDGATPRQLVFEMLLWSKNYPLNCDSGVEYFGSSGKMFLSKRGKMFIYDDQNRVIEEKRAEKGDPRVHFNDFVDAIQNDRRPNADILEGFRSVALIHLANIAVRTGRSLEVDSTSEQITNDDSANSLLSRPYRDGGHWAKPKGA</sequence>
<dbReference type="Gene3D" id="3.40.50.720">
    <property type="entry name" value="NAD(P)-binding Rossmann-like Domain"/>
    <property type="match status" value="1"/>
</dbReference>
<dbReference type="InterPro" id="IPR043906">
    <property type="entry name" value="Gfo/Idh/MocA_OxRdtase_bact_C"/>
</dbReference>
<dbReference type="GO" id="GO:0000166">
    <property type="term" value="F:nucleotide binding"/>
    <property type="evidence" value="ECO:0007669"/>
    <property type="project" value="InterPro"/>
</dbReference>
<evidence type="ECO:0000313" key="5">
    <source>
        <dbReference type="Proteomes" id="UP000323917"/>
    </source>
</evidence>
<dbReference type="AlphaFoldDB" id="A0A5B9QFU8"/>
<dbReference type="OrthoDB" id="9788246at2"/>
<proteinExistence type="predicted"/>